<evidence type="ECO:0000256" key="1">
    <source>
        <dbReference type="SAM" id="SignalP"/>
    </source>
</evidence>
<dbReference type="EMBL" id="VOLT01000005">
    <property type="protein sequence ID" value="TWX67765.1"/>
    <property type="molecule type" value="Genomic_DNA"/>
</dbReference>
<accession>A0A5C6QFG3</accession>
<keyword evidence="3" id="KW-1185">Reference proteome</keyword>
<comment type="caution">
    <text evidence="2">The sequence shown here is derived from an EMBL/GenBank/DDBJ whole genome shotgun (WGS) entry which is preliminary data.</text>
</comment>
<dbReference type="AlphaFoldDB" id="A0A5C6QFG3"/>
<dbReference type="SUPFAM" id="SSF52317">
    <property type="entry name" value="Class I glutamine amidotransferase-like"/>
    <property type="match status" value="1"/>
</dbReference>
<dbReference type="Gene3D" id="3.40.50.880">
    <property type="match status" value="1"/>
</dbReference>
<dbReference type="RefSeq" id="WP_146787483.1">
    <property type="nucleotide sequence ID" value="NZ_VOLT01000005.1"/>
</dbReference>
<reference evidence="2 3" key="1">
    <citation type="submission" date="2019-07" db="EMBL/GenBank/DDBJ databases">
        <title>Genomes of sea-ice associated Colwellia species.</title>
        <authorList>
            <person name="Bowman J.P."/>
        </authorList>
    </citation>
    <scope>NUCLEOTIDE SEQUENCE [LARGE SCALE GENOMIC DNA]</scope>
    <source>
        <strain evidence="2 3">ACAM 459</strain>
    </source>
</reference>
<dbReference type="InterPro" id="IPR029062">
    <property type="entry name" value="Class_I_gatase-like"/>
</dbReference>
<dbReference type="OrthoDB" id="6397329at2"/>
<gene>
    <name evidence="2" type="ORF">ESZ36_10625</name>
</gene>
<feature type="chain" id="PRO_5022828084" evidence="1">
    <location>
        <begin position="19"/>
        <end position="301"/>
    </location>
</feature>
<protein>
    <submittedName>
        <fullName evidence="2">DUF4350 domain-containing protein</fullName>
    </submittedName>
</protein>
<evidence type="ECO:0000313" key="2">
    <source>
        <dbReference type="EMBL" id="TWX67765.1"/>
    </source>
</evidence>
<organism evidence="2 3">
    <name type="scientific">Colwellia demingiae</name>
    <dbReference type="NCBI Taxonomy" id="89401"/>
    <lineage>
        <taxon>Bacteria</taxon>
        <taxon>Pseudomonadati</taxon>
        <taxon>Pseudomonadota</taxon>
        <taxon>Gammaproteobacteria</taxon>
        <taxon>Alteromonadales</taxon>
        <taxon>Colwelliaceae</taxon>
        <taxon>Colwellia</taxon>
    </lineage>
</organism>
<name>A0A5C6QFG3_9GAMM</name>
<keyword evidence="1" id="KW-0732">Signal</keyword>
<sequence>MVKLISSFMIFMSLSIHAQQLGDSNFKAKNTIKTFSPAESPVVLLDEAHHNFHTMDGRYRPFVDILQSDGYLVKKHKEIFTKKSLAHADILIISNALSVKNVEKWSLPNYSAFSRNEIEAVYQWVKNGGSLFLIADHMPFPKAAEDMAAIFGFQFNNGYVEDLTNKAQLFEKDKGTLLAHPILKGTGLKEEIKSVKAFTGQAFLSPPNAKPLLVFGDSAISYMPTKSWEFPDDTPEISVKGWNQGATLEFDKGRIVVFGEAAMFTAQVSGKAKRKMGVIAKGAEQNEQFLLNIMLWLSREI</sequence>
<dbReference type="Proteomes" id="UP000321822">
    <property type="component" value="Unassembled WGS sequence"/>
</dbReference>
<evidence type="ECO:0000313" key="3">
    <source>
        <dbReference type="Proteomes" id="UP000321822"/>
    </source>
</evidence>
<proteinExistence type="predicted"/>
<feature type="signal peptide" evidence="1">
    <location>
        <begin position="1"/>
        <end position="18"/>
    </location>
</feature>